<dbReference type="SUPFAM" id="SSF48452">
    <property type="entry name" value="TPR-like"/>
    <property type="match status" value="1"/>
</dbReference>
<evidence type="ECO:0000313" key="3">
    <source>
        <dbReference type="Proteomes" id="UP000321456"/>
    </source>
</evidence>
<reference evidence="2 3" key="1">
    <citation type="submission" date="2019-08" db="EMBL/GenBank/DDBJ databases">
        <title>Professor.</title>
        <authorList>
            <person name="Park J.S."/>
        </authorList>
    </citation>
    <scope>NUCLEOTIDE SEQUENCE [LARGE SCALE GENOMIC DNA]</scope>
    <source>
        <strain evidence="2 3">176CP5-101</strain>
    </source>
</reference>
<feature type="signal peptide" evidence="1">
    <location>
        <begin position="1"/>
        <end position="21"/>
    </location>
</feature>
<dbReference type="Pfam" id="PF00756">
    <property type="entry name" value="Esterase"/>
    <property type="match status" value="1"/>
</dbReference>
<protein>
    <submittedName>
        <fullName evidence="2">Tetratricopeptide repeat protein</fullName>
    </submittedName>
</protein>
<dbReference type="InterPro" id="IPR000801">
    <property type="entry name" value="Esterase-like"/>
</dbReference>
<dbReference type="AlphaFoldDB" id="A0A5C8V838"/>
<organism evidence="2 3">
    <name type="scientific">Flagellimonas hymeniacidonis</name>
    <dbReference type="NCBI Taxonomy" id="2603628"/>
    <lineage>
        <taxon>Bacteria</taxon>
        <taxon>Pseudomonadati</taxon>
        <taxon>Bacteroidota</taxon>
        <taxon>Flavobacteriia</taxon>
        <taxon>Flavobacteriales</taxon>
        <taxon>Flavobacteriaceae</taxon>
        <taxon>Flagellimonas</taxon>
    </lineage>
</organism>
<dbReference type="PANTHER" id="PTHR48098">
    <property type="entry name" value="ENTEROCHELIN ESTERASE-RELATED"/>
    <property type="match status" value="1"/>
</dbReference>
<sequence>MKLLKFFLALGILLNFSNSNAQQKETSNQSILNKKQSITLTYAQQDVIHSKILNEDKSINIFLPEGFHKSSERHTYPVLMLLENEFFHMVSGVVKHLSSVERMPETIVVSLTDGAHIPKLYTNGSDFWPKDWKQLPFGGNPDPFTAYLKEELFLYLKENYRANDFRMVLGLSTTSIYPLHAFAKETDLFDVYIGIASGDILGMGYKDGESFIDVFISQFEKDKSLYNNKYLYLTSSDSDDRNGSHKIKDNLESLEKRLSSYRSPNFKFISKTFPNEGHYDLALPALHEALNMVFPNERWSAKYRDIIEKPGTAMENLDNHFQKSSTEYGFKILPRAERWNSVNRLSWIGPNLLKQGNAAEAIEVIERWVEYSPKSTLALNELAKAYEANKQFDKAISALEKIYKISSNLDELEWNEYQTLINQWREKVNKQN</sequence>
<feature type="chain" id="PRO_5022968899" evidence="1">
    <location>
        <begin position="22"/>
        <end position="432"/>
    </location>
</feature>
<keyword evidence="3" id="KW-1185">Reference proteome</keyword>
<dbReference type="SUPFAM" id="SSF53474">
    <property type="entry name" value="alpha/beta-Hydrolases"/>
    <property type="match status" value="1"/>
</dbReference>
<dbReference type="Pfam" id="PF14559">
    <property type="entry name" value="TPR_19"/>
    <property type="match status" value="1"/>
</dbReference>
<dbReference type="RefSeq" id="WP_147741129.1">
    <property type="nucleotide sequence ID" value="NZ_VRUR01000001.1"/>
</dbReference>
<dbReference type="Gene3D" id="3.40.50.1820">
    <property type="entry name" value="alpha/beta hydrolase"/>
    <property type="match status" value="1"/>
</dbReference>
<evidence type="ECO:0000256" key="1">
    <source>
        <dbReference type="SAM" id="SignalP"/>
    </source>
</evidence>
<gene>
    <name evidence="2" type="ORF">FVB32_03160</name>
</gene>
<dbReference type="Gene3D" id="1.25.40.10">
    <property type="entry name" value="Tetratricopeptide repeat domain"/>
    <property type="match status" value="1"/>
</dbReference>
<dbReference type="EMBL" id="VRUR01000001">
    <property type="protein sequence ID" value="TXN37299.1"/>
    <property type="molecule type" value="Genomic_DNA"/>
</dbReference>
<accession>A0A5C8V838</accession>
<dbReference type="Proteomes" id="UP000321456">
    <property type="component" value="Unassembled WGS sequence"/>
</dbReference>
<keyword evidence="1" id="KW-0732">Signal</keyword>
<dbReference type="InterPro" id="IPR050583">
    <property type="entry name" value="Mycobacterial_A85_antigen"/>
</dbReference>
<proteinExistence type="predicted"/>
<evidence type="ECO:0000313" key="2">
    <source>
        <dbReference type="EMBL" id="TXN37299.1"/>
    </source>
</evidence>
<dbReference type="InterPro" id="IPR011990">
    <property type="entry name" value="TPR-like_helical_dom_sf"/>
</dbReference>
<dbReference type="PANTHER" id="PTHR48098:SF6">
    <property type="entry name" value="FERRI-BACILLIBACTIN ESTERASE BESA"/>
    <property type="match status" value="1"/>
</dbReference>
<dbReference type="InterPro" id="IPR029058">
    <property type="entry name" value="AB_hydrolase_fold"/>
</dbReference>
<comment type="caution">
    <text evidence="2">The sequence shown here is derived from an EMBL/GenBank/DDBJ whole genome shotgun (WGS) entry which is preliminary data.</text>
</comment>
<name>A0A5C8V838_9FLAO</name>